<feature type="transmembrane region" description="Helical" evidence="2">
    <location>
        <begin position="224"/>
        <end position="243"/>
    </location>
</feature>
<dbReference type="OrthoDB" id="5140693at2"/>
<dbReference type="EMBL" id="FNZI01000002">
    <property type="protein sequence ID" value="SEJ09471.1"/>
    <property type="molecule type" value="Genomic_DNA"/>
</dbReference>
<feature type="compositionally biased region" description="Gly residues" evidence="1">
    <location>
        <begin position="197"/>
        <end position="211"/>
    </location>
</feature>
<reference evidence="4" key="1">
    <citation type="submission" date="2016-10" db="EMBL/GenBank/DDBJ databases">
        <authorList>
            <person name="Varghese N."/>
        </authorList>
    </citation>
    <scope>NUCLEOTIDE SEQUENCE [LARGE SCALE GENOMIC DNA]</scope>
    <source>
        <strain evidence="4">DSM 24868</strain>
    </source>
</reference>
<evidence type="ECO:0000256" key="2">
    <source>
        <dbReference type="SAM" id="Phobius"/>
    </source>
</evidence>
<gene>
    <name evidence="3" type="ORF">SAMN05421637_0754</name>
</gene>
<feature type="region of interest" description="Disordered" evidence="1">
    <location>
        <begin position="175"/>
        <end position="215"/>
    </location>
</feature>
<evidence type="ECO:0000313" key="3">
    <source>
        <dbReference type="EMBL" id="SEJ09471.1"/>
    </source>
</evidence>
<dbReference type="STRING" id="1043493.SAMN05421637_0754"/>
<name>A0A1H6VXR9_9MICO</name>
<sequence>MTRDAWGWEPVHETRGPSDVAPSKPAAPRAPVADPSPVPVPVDPDIDQVTAPLPGPAAEEILPEPWSPLDGDRAPAAATDTPRRSSYEALGAAAAANAALHASGAAHTPLAGVPVVSGLAHDHDHAPVSDAPGFVPIFAGAETAGAAPAWHAVAESPAPSPRGPEEQAPALYRPRVAATSSASTGPAPSPDDAPLPGEGGAGAAAGGGTPVGGPERRPGRAWPLILIGLILLGAAFAAAWLLLLRPEAVTLPEQSVLTAPSEPAASTLEPFVAEDPTPFLAAMPTVAGDWTLTDATPIDVDEDKALPDRVAEGYSLTYSDGTATVVVRARQLYSEDDAAKALTKAAGEGAAIDDATVAGTVVGLRTERSREQDDQVLWTNGSAYFVAVGDRSDIDDLLSTLGL</sequence>
<feature type="compositionally biased region" description="Low complexity" evidence="1">
    <location>
        <begin position="177"/>
        <end position="186"/>
    </location>
</feature>
<dbReference type="AlphaFoldDB" id="A0A1H6VXR9"/>
<protein>
    <submittedName>
        <fullName evidence="3">Uncharacterized protein</fullName>
    </submittedName>
</protein>
<accession>A0A1H6VXR9</accession>
<proteinExistence type="predicted"/>
<feature type="region of interest" description="Disordered" evidence="1">
    <location>
        <begin position="1"/>
        <end position="84"/>
    </location>
</feature>
<keyword evidence="2" id="KW-0472">Membrane</keyword>
<evidence type="ECO:0000313" key="4">
    <source>
        <dbReference type="Proteomes" id="UP000183315"/>
    </source>
</evidence>
<keyword evidence="2" id="KW-0812">Transmembrane</keyword>
<organism evidence="3 4">
    <name type="scientific">Demequina mangrovi</name>
    <dbReference type="NCBI Taxonomy" id="1043493"/>
    <lineage>
        <taxon>Bacteria</taxon>
        <taxon>Bacillati</taxon>
        <taxon>Actinomycetota</taxon>
        <taxon>Actinomycetes</taxon>
        <taxon>Micrococcales</taxon>
        <taxon>Demequinaceae</taxon>
        <taxon>Demequina</taxon>
    </lineage>
</organism>
<dbReference type="RefSeq" id="WP_042216393.1">
    <property type="nucleotide sequence ID" value="NZ_BBLU01000017.1"/>
</dbReference>
<keyword evidence="4" id="KW-1185">Reference proteome</keyword>
<keyword evidence="2" id="KW-1133">Transmembrane helix</keyword>
<evidence type="ECO:0000256" key="1">
    <source>
        <dbReference type="SAM" id="MobiDB-lite"/>
    </source>
</evidence>
<dbReference type="Proteomes" id="UP000183315">
    <property type="component" value="Unassembled WGS sequence"/>
</dbReference>